<feature type="chain" id="PRO_5046501147" evidence="4">
    <location>
        <begin position="25"/>
        <end position="266"/>
    </location>
</feature>
<dbReference type="SUPFAM" id="SSF53850">
    <property type="entry name" value="Periplasmic binding protein-like II"/>
    <property type="match status" value="1"/>
</dbReference>
<keyword evidence="6" id="KW-1185">Reference proteome</keyword>
<protein>
    <submittedName>
        <fullName evidence="5">Molybdate ABC transporter substrate-binding protein</fullName>
    </submittedName>
</protein>
<evidence type="ECO:0000256" key="1">
    <source>
        <dbReference type="ARBA" id="ARBA00009175"/>
    </source>
</evidence>
<accession>A0ABR8Q3X9</accession>
<feature type="signal peptide" evidence="4">
    <location>
        <begin position="1"/>
        <end position="24"/>
    </location>
</feature>
<evidence type="ECO:0000256" key="3">
    <source>
        <dbReference type="ARBA" id="ARBA00022729"/>
    </source>
</evidence>
<keyword evidence="2" id="KW-0479">Metal-binding</keyword>
<sequence>MKKKYSLILFISLLVFILSGCTNNKSSKNEGNNEVEEVTITLAAAASLKNCIDDKLISMFNEKYPNIKIQTTYDSSGKLQSQIEEGAEVDVFMSAALKQMNDLNEKGLIEDGSIVELLENKIVLIVPKESNKEIKTFEDIIKSDKIAIGDPASVPAGQYAKELFENLKIWDKVSEKLSLGTNVTEVLNWVAEASADAGVVYSTDASSNEKVKVVAEAEEGSVSKVIYPVGVIKNSANKEAAQTFIDFLKSDEAIKVFETYGFSKNK</sequence>
<dbReference type="InterPro" id="IPR041879">
    <property type="entry name" value="YvgL-like_PBP2"/>
</dbReference>
<dbReference type="Proteomes" id="UP000640335">
    <property type="component" value="Unassembled WGS sequence"/>
</dbReference>
<evidence type="ECO:0000313" key="5">
    <source>
        <dbReference type="EMBL" id="MBD7915039.1"/>
    </source>
</evidence>
<dbReference type="PIRSF" id="PIRSF004846">
    <property type="entry name" value="ModA"/>
    <property type="match status" value="1"/>
</dbReference>
<evidence type="ECO:0000256" key="4">
    <source>
        <dbReference type="SAM" id="SignalP"/>
    </source>
</evidence>
<dbReference type="CDD" id="cd13537">
    <property type="entry name" value="PBP2_YvgL_like"/>
    <property type="match status" value="1"/>
</dbReference>
<dbReference type="RefSeq" id="WP_191749802.1">
    <property type="nucleotide sequence ID" value="NZ_JACSQZ010000022.1"/>
</dbReference>
<organism evidence="5 6">
    <name type="scientific">Clostridium gallinarum</name>
    <dbReference type="NCBI Taxonomy" id="2762246"/>
    <lineage>
        <taxon>Bacteria</taxon>
        <taxon>Bacillati</taxon>
        <taxon>Bacillota</taxon>
        <taxon>Clostridia</taxon>
        <taxon>Eubacteriales</taxon>
        <taxon>Clostridiaceae</taxon>
        <taxon>Clostridium</taxon>
    </lineage>
</organism>
<reference evidence="5 6" key="1">
    <citation type="submission" date="2020-08" db="EMBL/GenBank/DDBJ databases">
        <title>A Genomic Blueprint of the Chicken Gut Microbiome.</title>
        <authorList>
            <person name="Gilroy R."/>
            <person name="Ravi A."/>
            <person name="Getino M."/>
            <person name="Pursley I."/>
            <person name="Horton D.L."/>
            <person name="Alikhan N.-F."/>
            <person name="Baker D."/>
            <person name="Gharbi K."/>
            <person name="Hall N."/>
            <person name="Watson M."/>
            <person name="Adriaenssens E.M."/>
            <person name="Foster-Nyarko E."/>
            <person name="Jarju S."/>
            <person name="Secka A."/>
            <person name="Antonio M."/>
            <person name="Oren A."/>
            <person name="Chaudhuri R."/>
            <person name="La Ragione R.M."/>
            <person name="Hildebrand F."/>
            <person name="Pallen M.J."/>
        </authorList>
    </citation>
    <scope>NUCLEOTIDE SEQUENCE [LARGE SCALE GENOMIC DNA]</scope>
    <source>
        <strain evidence="5 6">Sa3CUN1</strain>
    </source>
</reference>
<proteinExistence type="inferred from homology"/>
<dbReference type="InterPro" id="IPR005950">
    <property type="entry name" value="ModA"/>
</dbReference>
<dbReference type="PANTHER" id="PTHR30632:SF0">
    <property type="entry name" value="SULFATE-BINDING PROTEIN"/>
    <property type="match status" value="1"/>
</dbReference>
<dbReference type="Gene3D" id="3.40.190.10">
    <property type="entry name" value="Periplasmic binding protein-like II"/>
    <property type="match status" value="2"/>
</dbReference>
<keyword evidence="3 4" id="KW-0732">Signal</keyword>
<evidence type="ECO:0000313" key="6">
    <source>
        <dbReference type="Proteomes" id="UP000640335"/>
    </source>
</evidence>
<dbReference type="EMBL" id="JACSQZ010000022">
    <property type="protein sequence ID" value="MBD7915039.1"/>
    <property type="molecule type" value="Genomic_DNA"/>
</dbReference>
<gene>
    <name evidence="5" type="primary">modA</name>
    <name evidence="5" type="ORF">H9660_07740</name>
</gene>
<dbReference type="NCBIfam" id="TIGR01256">
    <property type="entry name" value="modA"/>
    <property type="match status" value="1"/>
</dbReference>
<comment type="similarity">
    <text evidence="1">Belongs to the bacterial solute-binding protein ModA family.</text>
</comment>
<dbReference type="InterPro" id="IPR050682">
    <property type="entry name" value="ModA/WtpA"/>
</dbReference>
<dbReference type="PANTHER" id="PTHR30632">
    <property type="entry name" value="MOLYBDATE-BINDING PERIPLASMIC PROTEIN"/>
    <property type="match status" value="1"/>
</dbReference>
<name>A0ABR8Q3X9_9CLOT</name>
<evidence type="ECO:0000256" key="2">
    <source>
        <dbReference type="ARBA" id="ARBA00022723"/>
    </source>
</evidence>
<comment type="caution">
    <text evidence="5">The sequence shown here is derived from an EMBL/GenBank/DDBJ whole genome shotgun (WGS) entry which is preliminary data.</text>
</comment>
<dbReference type="Pfam" id="PF13531">
    <property type="entry name" value="SBP_bac_11"/>
    <property type="match status" value="1"/>
</dbReference>
<dbReference type="PROSITE" id="PS51257">
    <property type="entry name" value="PROKAR_LIPOPROTEIN"/>
    <property type="match status" value="1"/>
</dbReference>